<dbReference type="InterPro" id="IPR044730">
    <property type="entry name" value="RNase_H-like_dom_plant"/>
</dbReference>
<organism evidence="2 3">
    <name type="scientific">Dendrobium nobile</name>
    <name type="common">Orchid</name>
    <dbReference type="NCBI Taxonomy" id="94219"/>
    <lineage>
        <taxon>Eukaryota</taxon>
        <taxon>Viridiplantae</taxon>
        <taxon>Streptophyta</taxon>
        <taxon>Embryophyta</taxon>
        <taxon>Tracheophyta</taxon>
        <taxon>Spermatophyta</taxon>
        <taxon>Magnoliopsida</taxon>
        <taxon>Liliopsida</taxon>
        <taxon>Asparagales</taxon>
        <taxon>Orchidaceae</taxon>
        <taxon>Epidendroideae</taxon>
        <taxon>Malaxideae</taxon>
        <taxon>Dendrobiinae</taxon>
        <taxon>Dendrobium</taxon>
    </lineage>
</organism>
<dbReference type="InterPro" id="IPR012337">
    <property type="entry name" value="RNaseH-like_sf"/>
</dbReference>
<dbReference type="PANTHER" id="PTHR47723">
    <property type="entry name" value="OS05G0353850 PROTEIN"/>
    <property type="match status" value="1"/>
</dbReference>
<evidence type="ECO:0000259" key="1">
    <source>
        <dbReference type="Pfam" id="PF13456"/>
    </source>
</evidence>
<dbReference type="Proteomes" id="UP000829196">
    <property type="component" value="Unassembled WGS sequence"/>
</dbReference>
<dbReference type="InterPro" id="IPR036397">
    <property type="entry name" value="RNaseH_sf"/>
</dbReference>
<name>A0A8T3BQ81_DENNO</name>
<evidence type="ECO:0000313" key="3">
    <source>
        <dbReference type="Proteomes" id="UP000829196"/>
    </source>
</evidence>
<reference evidence="2" key="1">
    <citation type="journal article" date="2022" name="Front. Genet.">
        <title>Chromosome-Scale Assembly of the Dendrobium nobile Genome Provides Insights Into the Molecular Mechanism of the Biosynthesis of the Medicinal Active Ingredient of Dendrobium.</title>
        <authorList>
            <person name="Xu Q."/>
            <person name="Niu S.-C."/>
            <person name="Li K.-L."/>
            <person name="Zheng P.-J."/>
            <person name="Zhang X.-J."/>
            <person name="Jia Y."/>
            <person name="Liu Y."/>
            <person name="Niu Y.-X."/>
            <person name="Yu L.-H."/>
            <person name="Chen D.-F."/>
            <person name="Zhang G.-Q."/>
        </authorList>
    </citation>
    <scope>NUCLEOTIDE SEQUENCE</scope>
    <source>
        <tissue evidence="2">Leaf</tissue>
    </source>
</reference>
<dbReference type="InterPro" id="IPR053151">
    <property type="entry name" value="RNase_H-like"/>
</dbReference>
<keyword evidence="3" id="KW-1185">Reference proteome</keyword>
<proteinExistence type="predicted"/>
<dbReference type="OrthoDB" id="1002691at2759"/>
<dbReference type="AlphaFoldDB" id="A0A8T3BQ81"/>
<dbReference type="SUPFAM" id="SSF53098">
    <property type="entry name" value="Ribonuclease H-like"/>
    <property type="match status" value="1"/>
</dbReference>
<dbReference type="Pfam" id="PF13456">
    <property type="entry name" value="RVT_3"/>
    <property type="match status" value="1"/>
</dbReference>
<dbReference type="SMR" id="A0A8T3BQ81"/>
<dbReference type="EMBL" id="JAGYWB010000007">
    <property type="protein sequence ID" value="KAI0516026.1"/>
    <property type="molecule type" value="Genomic_DNA"/>
</dbReference>
<dbReference type="PANTHER" id="PTHR47723:SF19">
    <property type="entry name" value="POLYNUCLEOTIDYL TRANSFERASE, RIBONUCLEASE H-LIKE SUPERFAMILY PROTEIN"/>
    <property type="match status" value="1"/>
</dbReference>
<gene>
    <name evidence="2" type="ORF">KFK09_008698</name>
</gene>
<evidence type="ECO:0000313" key="2">
    <source>
        <dbReference type="EMBL" id="KAI0516026.1"/>
    </source>
</evidence>
<dbReference type="GO" id="GO:0003676">
    <property type="term" value="F:nucleic acid binding"/>
    <property type="evidence" value="ECO:0007669"/>
    <property type="project" value="InterPro"/>
</dbReference>
<dbReference type="InterPro" id="IPR002156">
    <property type="entry name" value="RNaseH_domain"/>
</dbReference>
<accession>A0A8T3BQ81</accession>
<sequence>MFNNSIPTFKFLSYRRLQAGSLCPMGCNEDEYLHHISNSCSKIKDVFGHLNNWGFAIISCHSFADRCSWLEKKSSFIINLFCSTIYLSWKNRCEMVFGKTGKSPLSITTEAIGIASSLVICNHQNSGQLVVNQQDLLYKSWHPPPPDWIKFNVDASLLCSYKGGVGGVCHDHRGRLLLAFGRSCVHWDIAHLELLAIKTINEVFKDWMLEYNGIIIEGDNINIIKLIHKKIKAGMEGMEYLSFTKNFNHVICNWVNRDSNKLADLCANYAILSSFD</sequence>
<protein>
    <recommendedName>
        <fullName evidence="1">RNase H type-1 domain-containing protein</fullName>
    </recommendedName>
</protein>
<dbReference type="GO" id="GO:0004523">
    <property type="term" value="F:RNA-DNA hybrid ribonuclease activity"/>
    <property type="evidence" value="ECO:0007669"/>
    <property type="project" value="InterPro"/>
</dbReference>
<dbReference type="CDD" id="cd06222">
    <property type="entry name" value="RNase_H_like"/>
    <property type="match status" value="1"/>
</dbReference>
<comment type="caution">
    <text evidence="2">The sequence shown here is derived from an EMBL/GenBank/DDBJ whole genome shotgun (WGS) entry which is preliminary data.</text>
</comment>
<feature type="domain" description="RNase H type-1" evidence="1">
    <location>
        <begin position="153"/>
        <end position="270"/>
    </location>
</feature>
<dbReference type="Gene3D" id="3.30.420.10">
    <property type="entry name" value="Ribonuclease H-like superfamily/Ribonuclease H"/>
    <property type="match status" value="1"/>
</dbReference>